<dbReference type="Proteomes" id="UP000504608">
    <property type="component" value="Unplaced"/>
</dbReference>
<dbReference type="InterPro" id="IPR006671">
    <property type="entry name" value="Cyclin_N"/>
</dbReference>
<dbReference type="KEGG" id="cmax:111497093"/>
<dbReference type="AlphaFoldDB" id="A0A6J1KWQ6"/>
<dbReference type="InterPro" id="IPR036915">
    <property type="entry name" value="Cyclin-like_sf"/>
</dbReference>
<gene>
    <name evidence="11" type="primary">LOC111497093</name>
</gene>
<evidence type="ECO:0000256" key="5">
    <source>
        <dbReference type="ARBA" id="ARBA00023306"/>
    </source>
</evidence>
<comment type="similarity">
    <text evidence="1">Belongs to the cyclin family. Cyclin D subfamily.</text>
</comment>
<sequence length="345" mass="39477">MALPDDEAQVQEIETQSYVLDALFCEDLCCDEDFDGNGNVEDSDYWETLRKDQPFLAINLLEKDPLWEDDEELQSLISKEEQTHVCNASVTSDGYLIQARNEALSWIFSVKHYYAFSAFTSLLAVNYFDRFVSNVRFQRDKPWMSQLAAVACLSLAAKVEETQVPLLLDLQVVESKFLFEAKTIQRMELLVLSALQWKMHPVTPFSFLRHIIRRLSLKDHMLWELLGRFQSHLLSIIAAMVIPLPDHRFLCYLPSVLATATILHIINEIEPCNFLEYQNELLSVLKINKNHLDECYKVILDSLGSNGSVNSYQMCGLGSPRDVMDGYFISDSSNDSWPMVPSVSP</sequence>
<dbReference type="CDD" id="cd20544">
    <property type="entry name" value="CYCLIN_AtCycD-like_rpt2"/>
    <property type="match status" value="1"/>
</dbReference>
<evidence type="ECO:0000256" key="2">
    <source>
        <dbReference type="ARBA" id="ARBA00011177"/>
    </source>
</evidence>
<dbReference type="Pfam" id="PF02984">
    <property type="entry name" value="Cyclin_C"/>
    <property type="match status" value="1"/>
</dbReference>
<dbReference type="InterPro" id="IPR004367">
    <property type="entry name" value="Cyclin_C-dom"/>
</dbReference>
<proteinExistence type="inferred from homology"/>
<evidence type="ECO:0000256" key="4">
    <source>
        <dbReference type="ARBA" id="ARBA00023127"/>
    </source>
</evidence>
<evidence type="ECO:0000256" key="1">
    <source>
        <dbReference type="ARBA" id="ARBA00009065"/>
    </source>
</evidence>
<evidence type="ECO:0000313" key="10">
    <source>
        <dbReference type="Proteomes" id="UP000504608"/>
    </source>
</evidence>
<dbReference type="GeneID" id="111497093"/>
<protein>
    <recommendedName>
        <fullName evidence="6">B-like cyclin</fullName>
    </recommendedName>
</protein>
<keyword evidence="3" id="KW-0132">Cell division</keyword>
<dbReference type="OrthoDB" id="5590282at2759"/>
<dbReference type="InterPro" id="IPR013763">
    <property type="entry name" value="Cyclin-like_dom"/>
</dbReference>
<keyword evidence="10" id="KW-1185">Reference proteome</keyword>
<feature type="domain" description="Cyclin C-terminal" evidence="9">
    <location>
        <begin position="202"/>
        <end position="321"/>
    </location>
</feature>
<dbReference type="InterPro" id="IPR039361">
    <property type="entry name" value="Cyclin"/>
</dbReference>
<dbReference type="CDD" id="cd20543">
    <property type="entry name" value="CYCLIN_AtCycD-like_rpt1"/>
    <property type="match status" value="1"/>
</dbReference>
<evidence type="ECO:0000256" key="7">
    <source>
        <dbReference type="RuleBase" id="RU000383"/>
    </source>
</evidence>
<dbReference type="SMART" id="SM00385">
    <property type="entry name" value="CYCLIN"/>
    <property type="match status" value="1"/>
</dbReference>
<dbReference type="Gene3D" id="1.10.472.10">
    <property type="entry name" value="Cyclin-like"/>
    <property type="match status" value="2"/>
</dbReference>
<reference evidence="11" key="1">
    <citation type="submission" date="2025-08" db="UniProtKB">
        <authorList>
            <consortium name="RefSeq"/>
        </authorList>
    </citation>
    <scope>IDENTIFICATION</scope>
    <source>
        <tissue evidence="11">Young leaves</tissue>
    </source>
</reference>
<evidence type="ECO:0000259" key="9">
    <source>
        <dbReference type="SMART" id="SM01332"/>
    </source>
</evidence>
<dbReference type="GO" id="GO:0051301">
    <property type="term" value="P:cell division"/>
    <property type="evidence" value="ECO:0007669"/>
    <property type="project" value="UniProtKB-KW"/>
</dbReference>
<organism evidence="10 11">
    <name type="scientific">Cucurbita maxima</name>
    <name type="common">Pumpkin</name>
    <name type="synonym">Winter squash</name>
    <dbReference type="NCBI Taxonomy" id="3661"/>
    <lineage>
        <taxon>Eukaryota</taxon>
        <taxon>Viridiplantae</taxon>
        <taxon>Streptophyta</taxon>
        <taxon>Embryophyta</taxon>
        <taxon>Tracheophyta</taxon>
        <taxon>Spermatophyta</taxon>
        <taxon>Magnoliopsida</taxon>
        <taxon>eudicotyledons</taxon>
        <taxon>Gunneridae</taxon>
        <taxon>Pentapetalae</taxon>
        <taxon>rosids</taxon>
        <taxon>fabids</taxon>
        <taxon>Cucurbitales</taxon>
        <taxon>Cucurbitaceae</taxon>
        <taxon>Cucurbiteae</taxon>
        <taxon>Cucurbita</taxon>
    </lineage>
</organism>
<evidence type="ECO:0000259" key="8">
    <source>
        <dbReference type="SMART" id="SM00385"/>
    </source>
</evidence>
<dbReference type="FunFam" id="1.10.472.10:FF:000060">
    <property type="entry name" value="D6-type cyclin"/>
    <property type="match status" value="1"/>
</dbReference>
<feature type="domain" description="Cyclin-like" evidence="8">
    <location>
        <begin position="105"/>
        <end position="193"/>
    </location>
</feature>
<dbReference type="Pfam" id="PF00134">
    <property type="entry name" value="Cyclin_N"/>
    <property type="match status" value="1"/>
</dbReference>
<dbReference type="SMART" id="SM01332">
    <property type="entry name" value="Cyclin_C"/>
    <property type="match status" value="1"/>
</dbReference>
<name>A0A6J1KWQ6_CUCMA</name>
<comment type="subunit">
    <text evidence="2">Interacts with the CDC2 protein kinase to form a serine/threonine kinase holoenzyme complex also known as maturation promoting factor (MPF). The cyclin subunit imparts substrate specificity to the complex.</text>
</comment>
<keyword evidence="4 7" id="KW-0195">Cyclin</keyword>
<evidence type="ECO:0000256" key="6">
    <source>
        <dbReference type="ARBA" id="ARBA00032263"/>
    </source>
</evidence>
<dbReference type="PANTHER" id="PTHR10177">
    <property type="entry name" value="CYCLINS"/>
    <property type="match status" value="1"/>
</dbReference>
<evidence type="ECO:0000313" key="11">
    <source>
        <dbReference type="RefSeq" id="XP_023003498.1"/>
    </source>
</evidence>
<dbReference type="SUPFAM" id="SSF47954">
    <property type="entry name" value="Cyclin-like"/>
    <property type="match status" value="1"/>
</dbReference>
<accession>A0A6J1KWQ6</accession>
<keyword evidence="5" id="KW-0131">Cell cycle</keyword>
<evidence type="ECO:0000256" key="3">
    <source>
        <dbReference type="ARBA" id="ARBA00022618"/>
    </source>
</evidence>
<dbReference type="RefSeq" id="XP_023003498.1">
    <property type="nucleotide sequence ID" value="XM_023147730.1"/>
</dbReference>